<feature type="transmembrane region" description="Helical" evidence="3">
    <location>
        <begin position="118"/>
        <end position="138"/>
    </location>
</feature>
<dbReference type="GO" id="GO:0005886">
    <property type="term" value="C:plasma membrane"/>
    <property type="evidence" value="ECO:0007669"/>
    <property type="project" value="TreeGrafter"/>
</dbReference>
<dbReference type="EMBL" id="HACM01003909">
    <property type="protein sequence ID" value="CRZ04351.1"/>
    <property type="molecule type" value="Transcribed_RNA"/>
</dbReference>
<feature type="transmembrane region" description="Helical" evidence="3">
    <location>
        <begin position="345"/>
        <end position="367"/>
    </location>
</feature>
<organism evidence="4">
    <name type="scientific">Spongospora subterranea</name>
    <dbReference type="NCBI Taxonomy" id="70186"/>
    <lineage>
        <taxon>Eukaryota</taxon>
        <taxon>Sar</taxon>
        <taxon>Rhizaria</taxon>
        <taxon>Endomyxa</taxon>
        <taxon>Phytomyxea</taxon>
        <taxon>Plasmodiophorida</taxon>
        <taxon>Plasmodiophoridae</taxon>
        <taxon>Spongospora</taxon>
    </lineage>
</organism>
<evidence type="ECO:0000256" key="2">
    <source>
        <dbReference type="SAM" id="MobiDB-lite"/>
    </source>
</evidence>
<proteinExistence type="inferred from homology"/>
<keyword evidence="3" id="KW-0472">Membrane</keyword>
<evidence type="ECO:0008006" key="5">
    <source>
        <dbReference type="Google" id="ProtNLM"/>
    </source>
</evidence>
<comment type="similarity">
    <text evidence="1">Belongs to the reduced folate carrier (RFC) transporter (TC 2.A.48) family.</text>
</comment>
<name>A0A0H5QS19_9EUKA</name>
<dbReference type="AlphaFoldDB" id="A0A0H5QS19"/>
<dbReference type="PANTHER" id="PTHR10686">
    <property type="entry name" value="FOLATE TRANSPORTER"/>
    <property type="match status" value="1"/>
</dbReference>
<keyword evidence="3" id="KW-0812">Transmembrane</keyword>
<feature type="transmembrane region" description="Helical" evidence="3">
    <location>
        <begin position="86"/>
        <end position="111"/>
    </location>
</feature>
<feature type="transmembrane region" description="Helical" evidence="3">
    <location>
        <begin position="379"/>
        <end position="398"/>
    </location>
</feature>
<feature type="region of interest" description="Disordered" evidence="2">
    <location>
        <begin position="436"/>
        <end position="456"/>
    </location>
</feature>
<keyword evidence="3" id="KW-1133">Transmembrane helix</keyword>
<evidence type="ECO:0000256" key="3">
    <source>
        <dbReference type="SAM" id="Phobius"/>
    </source>
</evidence>
<dbReference type="InterPro" id="IPR002666">
    <property type="entry name" value="Folate_carrier"/>
</dbReference>
<evidence type="ECO:0000313" key="4">
    <source>
        <dbReference type="EMBL" id="CRZ04351.1"/>
    </source>
</evidence>
<dbReference type="GO" id="GO:0090482">
    <property type="term" value="F:vitamin transmembrane transporter activity"/>
    <property type="evidence" value="ECO:0007669"/>
    <property type="project" value="InterPro"/>
</dbReference>
<dbReference type="PANTHER" id="PTHR10686:SF18">
    <property type="entry name" value="IP11787P-RELATED"/>
    <property type="match status" value="1"/>
</dbReference>
<dbReference type="SUPFAM" id="SSF103473">
    <property type="entry name" value="MFS general substrate transporter"/>
    <property type="match status" value="1"/>
</dbReference>
<reference evidence="4" key="1">
    <citation type="submission" date="2015-04" db="EMBL/GenBank/DDBJ databases">
        <title>The genome sequence of the plant pathogenic Rhizarian Plasmodiophora brassicae reveals insights in its biotrophic life cycle and the origin of chitin synthesis.</title>
        <authorList>
            <person name="Schwelm A."/>
            <person name="Fogelqvist J."/>
            <person name="Knaust A."/>
            <person name="Julke S."/>
            <person name="Lilja T."/>
            <person name="Dhandapani V."/>
            <person name="Bonilla-Rosso G."/>
            <person name="Karlsson M."/>
            <person name="Shevchenko A."/>
            <person name="Choi S.R."/>
            <person name="Kim H.G."/>
            <person name="Park J.Y."/>
            <person name="Lim Y.P."/>
            <person name="Ludwig-Muller J."/>
            <person name="Dixelius C."/>
        </authorList>
    </citation>
    <scope>NUCLEOTIDE SEQUENCE</scope>
    <source>
        <tissue evidence="4">Potato root galls</tissue>
    </source>
</reference>
<feature type="transmembrane region" description="Helical" evidence="3">
    <location>
        <begin position="290"/>
        <end position="311"/>
    </location>
</feature>
<accession>A0A0H5QS19</accession>
<feature type="transmembrane region" description="Helical" evidence="3">
    <location>
        <begin position="191"/>
        <end position="218"/>
    </location>
</feature>
<sequence>MIASNETKIVDVDETDGGNNGTSKPHSGVKHPRWKFLLALFFLSTLFQSFKPSTPFLAPFLQIIQEIPSDTLSNHFYPYRTYATNFFMVPTVVLAEFMFGYQPILIMGIVARVSEQFLVYYCSGLGFMQLSQVLHGLASSTKPVHGALLYLLVPNHLFPMTTGFLRTANLSGQVFEGILSNIISHCASHPYFVLFTMTQVSVTLGGCIMLLLFIILAFDRHSMMTKDSNRPLAPKITSVSMGVSLLKQVYIDSPGVLLWSFWWWTAYAVAELVDDMHMNLLGDFGAPKHNGYLSASIGAFSALGALSTGLCKGFVRDYSPLIVLFGLFTIGILLIVINIVRSLTFGYAVIIYCFFMFESCAVAANSIISVTIPKSLRGLTLFANCLLSLTMQSMLQAACTIFDLSCEGKFNMLGCVLLFLGLVIGTANLVCSDPTGSHPEVDDSTVSAKDSTGHRTKLSKPTVSVAVLKRT</sequence>
<evidence type="ECO:0000256" key="1">
    <source>
        <dbReference type="ARBA" id="ARBA00005773"/>
    </source>
</evidence>
<feature type="transmembrane region" description="Helical" evidence="3">
    <location>
        <begin position="410"/>
        <end position="431"/>
    </location>
</feature>
<feature type="transmembrane region" description="Helical" evidence="3">
    <location>
        <begin position="249"/>
        <end position="270"/>
    </location>
</feature>
<dbReference type="InterPro" id="IPR036259">
    <property type="entry name" value="MFS_trans_sf"/>
</dbReference>
<protein>
    <recommendedName>
        <fullName evidence="5">Major facilitator superfamily (MFS) profile domain-containing protein</fullName>
    </recommendedName>
</protein>
<dbReference type="Pfam" id="PF01770">
    <property type="entry name" value="Folate_carrier"/>
    <property type="match status" value="2"/>
</dbReference>
<feature type="transmembrane region" description="Helical" evidence="3">
    <location>
        <begin position="318"/>
        <end position="339"/>
    </location>
</feature>